<keyword evidence="3" id="KW-0597">Phosphoprotein</keyword>
<dbReference type="GO" id="GO:0044550">
    <property type="term" value="P:secondary metabolite biosynthetic process"/>
    <property type="evidence" value="ECO:0007669"/>
    <property type="project" value="TreeGrafter"/>
</dbReference>
<dbReference type="Pfam" id="PF00550">
    <property type="entry name" value="PP-binding"/>
    <property type="match status" value="1"/>
</dbReference>
<dbReference type="PROSITE" id="PS50075">
    <property type="entry name" value="CARRIER"/>
    <property type="match status" value="1"/>
</dbReference>
<dbReference type="Gene3D" id="1.10.1200.10">
    <property type="entry name" value="ACP-like"/>
    <property type="match status" value="1"/>
</dbReference>
<feature type="non-terminal residue" evidence="6">
    <location>
        <position position="321"/>
    </location>
</feature>
<dbReference type="PROSITE" id="PS00012">
    <property type="entry name" value="PHOSPHOPANTETHEINE"/>
    <property type="match status" value="1"/>
</dbReference>
<dbReference type="PANTHER" id="PTHR45527">
    <property type="entry name" value="NONRIBOSOMAL PEPTIDE SYNTHETASE"/>
    <property type="match status" value="1"/>
</dbReference>
<feature type="non-terminal residue" evidence="6">
    <location>
        <position position="1"/>
    </location>
</feature>
<accession>A0AAP3YJ14</accession>
<dbReference type="Gene3D" id="3.30.559.10">
    <property type="entry name" value="Chloramphenicol acetyltransferase-like domain"/>
    <property type="match status" value="1"/>
</dbReference>
<dbReference type="Proteomes" id="UP001222377">
    <property type="component" value="Unassembled WGS sequence"/>
</dbReference>
<dbReference type="GO" id="GO:0043041">
    <property type="term" value="P:amino acid activation for nonribosomal peptide biosynthetic process"/>
    <property type="evidence" value="ECO:0007669"/>
    <property type="project" value="TreeGrafter"/>
</dbReference>
<evidence type="ECO:0000256" key="3">
    <source>
        <dbReference type="ARBA" id="ARBA00022553"/>
    </source>
</evidence>
<dbReference type="GO" id="GO:0017000">
    <property type="term" value="P:antibiotic biosynthetic process"/>
    <property type="evidence" value="ECO:0007669"/>
    <property type="project" value="UniProtKB-KW"/>
</dbReference>
<evidence type="ECO:0000256" key="1">
    <source>
        <dbReference type="ARBA" id="ARBA00001957"/>
    </source>
</evidence>
<feature type="domain" description="Carrier" evidence="5">
    <location>
        <begin position="1"/>
        <end position="57"/>
    </location>
</feature>
<dbReference type="GO" id="GO:0008610">
    <property type="term" value="P:lipid biosynthetic process"/>
    <property type="evidence" value="ECO:0007669"/>
    <property type="project" value="UniProtKB-ARBA"/>
</dbReference>
<keyword evidence="4" id="KW-0045">Antibiotic biosynthesis</keyword>
<comment type="cofactor">
    <cofactor evidence="1">
        <name>pantetheine 4'-phosphate</name>
        <dbReference type="ChEBI" id="CHEBI:47942"/>
    </cofactor>
</comment>
<dbReference type="RefSeq" id="WP_276351574.1">
    <property type="nucleotide sequence ID" value="NZ_JARKHX010000018.1"/>
</dbReference>
<evidence type="ECO:0000259" key="5">
    <source>
        <dbReference type="PROSITE" id="PS50075"/>
    </source>
</evidence>
<dbReference type="InterPro" id="IPR009081">
    <property type="entry name" value="PP-bd_ACP"/>
</dbReference>
<dbReference type="Pfam" id="PF00668">
    <property type="entry name" value="Condensation"/>
    <property type="match status" value="1"/>
</dbReference>
<sequence>ISPVGIEDSFFELGGHSLKATAAINAIEKKTGIRLPVKDIFSSPTPVMLAKKIEAAGEGEYSPIPKAEQREAYPASSTQKRLFILDQMEDSSTAYNMASALEVTGNLDLEKIQQAIDRLIQRHESLRTSFVMTEGETFQVIADEVFYQVEYEETDSYSEADMESFVRPFDIGKAPLMRFKVVKERNRNNYILLFDVHHIISDHQTLNLLIEDFSRLYNGEELQPLELQYKDYSEWMRGRNLESQRNYWKEVFKEEAPVLDLVTDYPRPKIQSYKGAQVSVQLSQEQKAGIQNINKQHGTTDYMTLLAVFMIELHKYSRQQD</sequence>
<evidence type="ECO:0000256" key="4">
    <source>
        <dbReference type="ARBA" id="ARBA00023194"/>
    </source>
</evidence>
<dbReference type="GO" id="GO:0005829">
    <property type="term" value="C:cytosol"/>
    <property type="evidence" value="ECO:0007669"/>
    <property type="project" value="TreeGrafter"/>
</dbReference>
<dbReference type="SUPFAM" id="SSF47336">
    <property type="entry name" value="ACP-like"/>
    <property type="match status" value="1"/>
</dbReference>
<dbReference type="PANTHER" id="PTHR45527:SF1">
    <property type="entry name" value="FATTY ACID SYNTHASE"/>
    <property type="match status" value="1"/>
</dbReference>
<evidence type="ECO:0000256" key="2">
    <source>
        <dbReference type="ARBA" id="ARBA00022450"/>
    </source>
</evidence>
<dbReference type="InterPro" id="IPR036736">
    <property type="entry name" value="ACP-like_sf"/>
</dbReference>
<evidence type="ECO:0000313" key="7">
    <source>
        <dbReference type="Proteomes" id="UP001222377"/>
    </source>
</evidence>
<name>A0AAP3YJ14_BACAM</name>
<organism evidence="6 7">
    <name type="scientific">Bacillus amyloliquefaciens</name>
    <name type="common">Bacillus velezensis</name>
    <dbReference type="NCBI Taxonomy" id="1390"/>
    <lineage>
        <taxon>Bacteria</taxon>
        <taxon>Bacillati</taxon>
        <taxon>Bacillota</taxon>
        <taxon>Bacilli</taxon>
        <taxon>Bacillales</taxon>
        <taxon>Bacillaceae</taxon>
        <taxon>Bacillus</taxon>
        <taxon>Bacillus amyloliquefaciens group</taxon>
    </lineage>
</organism>
<gene>
    <name evidence="6" type="ORF">PV946_20910</name>
</gene>
<protein>
    <submittedName>
        <fullName evidence="6">Condensation domain-containing protein</fullName>
    </submittedName>
</protein>
<dbReference type="EMBL" id="JARKHX010000018">
    <property type="protein sequence ID" value="MDF4196179.1"/>
    <property type="molecule type" value="Genomic_DNA"/>
</dbReference>
<dbReference type="InterPro" id="IPR023213">
    <property type="entry name" value="CAT-like_dom_sf"/>
</dbReference>
<dbReference type="GO" id="GO:0031177">
    <property type="term" value="F:phosphopantetheine binding"/>
    <property type="evidence" value="ECO:0007669"/>
    <property type="project" value="TreeGrafter"/>
</dbReference>
<dbReference type="GO" id="GO:0003824">
    <property type="term" value="F:catalytic activity"/>
    <property type="evidence" value="ECO:0007669"/>
    <property type="project" value="InterPro"/>
</dbReference>
<dbReference type="InterPro" id="IPR006162">
    <property type="entry name" value="Ppantetheine_attach_site"/>
</dbReference>
<dbReference type="AlphaFoldDB" id="A0AAP3YJ14"/>
<evidence type="ECO:0000313" key="6">
    <source>
        <dbReference type="EMBL" id="MDF4196179.1"/>
    </source>
</evidence>
<proteinExistence type="predicted"/>
<dbReference type="InterPro" id="IPR001242">
    <property type="entry name" value="Condensation_dom"/>
</dbReference>
<dbReference type="SUPFAM" id="SSF52777">
    <property type="entry name" value="CoA-dependent acyltransferases"/>
    <property type="match status" value="2"/>
</dbReference>
<reference evidence="6" key="1">
    <citation type="submission" date="2023-02" db="EMBL/GenBank/DDBJ databases">
        <title>Draft Whole-Genome Sequences of Bacillus Strains of Potential Probiotic for Poultry.</title>
        <authorList>
            <person name="Ma L.M."/>
            <person name="Lopez-Guerra N."/>
            <person name="Zhang G."/>
        </authorList>
    </citation>
    <scope>NUCLEOTIDE SEQUENCE</scope>
    <source>
        <strain evidence="6">OSU1013-24</strain>
    </source>
</reference>
<dbReference type="Gene3D" id="3.30.559.30">
    <property type="entry name" value="Nonribosomal peptide synthetase, condensation domain"/>
    <property type="match status" value="1"/>
</dbReference>
<keyword evidence="2" id="KW-0596">Phosphopantetheine</keyword>
<comment type="caution">
    <text evidence="6">The sequence shown here is derived from an EMBL/GenBank/DDBJ whole genome shotgun (WGS) entry which is preliminary data.</text>
</comment>